<reference evidence="5" key="1">
    <citation type="submission" date="2023-10" db="EMBL/GenBank/DDBJ databases">
        <title>Genome assembly of Pristionchus species.</title>
        <authorList>
            <person name="Yoshida K."/>
            <person name="Sommer R.J."/>
        </authorList>
    </citation>
    <scope>NUCLEOTIDE SEQUENCE</scope>
    <source>
        <strain evidence="5">RS0144</strain>
    </source>
</reference>
<evidence type="ECO:0000259" key="4">
    <source>
        <dbReference type="PROSITE" id="PS50041"/>
    </source>
</evidence>
<feature type="domain" description="CUB" evidence="3">
    <location>
        <begin position="218"/>
        <end position="324"/>
    </location>
</feature>
<keyword evidence="6" id="KW-1185">Reference proteome</keyword>
<dbReference type="SMART" id="SM00042">
    <property type="entry name" value="CUB"/>
    <property type="match status" value="1"/>
</dbReference>
<dbReference type="Gene3D" id="3.10.100.10">
    <property type="entry name" value="Mannose-Binding Protein A, subunit A"/>
    <property type="match status" value="1"/>
</dbReference>
<evidence type="ECO:0000313" key="5">
    <source>
        <dbReference type="EMBL" id="GMS98002.1"/>
    </source>
</evidence>
<evidence type="ECO:0000259" key="3">
    <source>
        <dbReference type="PROSITE" id="PS01180"/>
    </source>
</evidence>
<evidence type="ECO:0000313" key="6">
    <source>
        <dbReference type="Proteomes" id="UP001432027"/>
    </source>
</evidence>
<feature type="domain" description="C-type lectin" evidence="4">
    <location>
        <begin position="88"/>
        <end position="198"/>
    </location>
</feature>
<comment type="caution">
    <text evidence="5">The sequence shown here is derived from an EMBL/GenBank/DDBJ whole genome shotgun (WGS) entry which is preliminary data.</text>
</comment>
<protein>
    <recommendedName>
        <fullName evidence="7">CUB domain-containing protein</fullName>
    </recommendedName>
</protein>
<evidence type="ECO:0000256" key="2">
    <source>
        <dbReference type="PROSITE-ProRule" id="PRU00059"/>
    </source>
</evidence>
<keyword evidence="1" id="KW-1015">Disulfide bond</keyword>
<dbReference type="CDD" id="cd00037">
    <property type="entry name" value="CLECT"/>
    <property type="match status" value="1"/>
</dbReference>
<dbReference type="PROSITE" id="PS50041">
    <property type="entry name" value="C_TYPE_LECTIN_2"/>
    <property type="match status" value="1"/>
</dbReference>
<dbReference type="PANTHER" id="PTHR22991:SF40">
    <property type="entry name" value="PROTEIN CBG13490"/>
    <property type="match status" value="1"/>
</dbReference>
<dbReference type="InterPro" id="IPR016186">
    <property type="entry name" value="C-type_lectin-like/link_sf"/>
</dbReference>
<dbReference type="InterPro" id="IPR016187">
    <property type="entry name" value="CTDL_fold"/>
</dbReference>
<dbReference type="PROSITE" id="PS00615">
    <property type="entry name" value="C_TYPE_LECTIN_1"/>
    <property type="match status" value="1"/>
</dbReference>
<comment type="caution">
    <text evidence="2">Lacks conserved residue(s) required for the propagation of feature annotation.</text>
</comment>
<dbReference type="SUPFAM" id="SSF56436">
    <property type="entry name" value="C-type lectin-like"/>
    <property type="match status" value="1"/>
</dbReference>
<accession>A0AAV5TUU1</accession>
<dbReference type="InterPro" id="IPR000859">
    <property type="entry name" value="CUB_dom"/>
</dbReference>
<dbReference type="InterPro" id="IPR018378">
    <property type="entry name" value="C-type_lectin_CS"/>
</dbReference>
<evidence type="ECO:0000256" key="1">
    <source>
        <dbReference type="ARBA" id="ARBA00023157"/>
    </source>
</evidence>
<dbReference type="SMART" id="SM00034">
    <property type="entry name" value="CLECT"/>
    <property type="match status" value="1"/>
</dbReference>
<dbReference type="EMBL" id="BTSX01000005">
    <property type="protein sequence ID" value="GMS98002.1"/>
    <property type="molecule type" value="Genomic_DNA"/>
</dbReference>
<dbReference type="CDD" id="cd00041">
    <property type="entry name" value="CUB"/>
    <property type="match status" value="1"/>
</dbReference>
<dbReference type="SUPFAM" id="SSF49854">
    <property type="entry name" value="Spermadhesin, CUB domain"/>
    <property type="match status" value="1"/>
</dbReference>
<dbReference type="Pfam" id="PF00059">
    <property type="entry name" value="Lectin_C"/>
    <property type="match status" value="1"/>
</dbReference>
<dbReference type="PROSITE" id="PS01180">
    <property type="entry name" value="CUB"/>
    <property type="match status" value="1"/>
</dbReference>
<name>A0AAV5TUU1_9BILA</name>
<organism evidence="5 6">
    <name type="scientific">Pristionchus entomophagus</name>
    <dbReference type="NCBI Taxonomy" id="358040"/>
    <lineage>
        <taxon>Eukaryota</taxon>
        <taxon>Metazoa</taxon>
        <taxon>Ecdysozoa</taxon>
        <taxon>Nematoda</taxon>
        <taxon>Chromadorea</taxon>
        <taxon>Rhabditida</taxon>
        <taxon>Rhabditina</taxon>
        <taxon>Diplogasteromorpha</taxon>
        <taxon>Diplogasteroidea</taxon>
        <taxon>Neodiplogasteridae</taxon>
        <taxon>Pristionchus</taxon>
    </lineage>
</organism>
<dbReference type="InterPro" id="IPR035914">
    <property type="entry name" value="Sperma_CUB_dom_sf"/>
</dbReference>
<dbReference type="AlphaFoldDB" id="A0AAV5TUU1"/>
<dbReference type="Gene3D" id="2.60.120.290">
    <property type="entry name" value="Spermadhesin, CUB domain"/>
    <property type="match status" value="1"/>
</dbReference>
<evidence type="ECO:0008006" key="7">
    <source>
        <dbReference type="Google" id="ProtNLM"/>
    </source>
</evidence>
<dbReference type="Pfam" id="PF00431">
    <property type="entry name" value="CUB"/>
    <property type="match status" value="1"/>
</dbReference>
<gene>
    <name evidence="5" type="ORF">PENTCL1PPCAC_20177</name>
</gene>
<dbReference type="InterPro" id="IPR001304">
    <property type="entry name" value="C-type_lectin-like"/>
</dbReference>
<dbReference type="InterPro" id="IPR050976">
    <property type="entry name" value="Snaclec"/>
</dbReference>
<proteinExistence type="predicted"/>
<dbReference type="Proteomes" id="UP001432027">
    <property type="component" value="Unassembled WGS sequence"/>
</dbReference>
<sequence>MVCNSTTRRLEWEDGTSVTYIPNGSAAIDFDCISTKNTTVSQVKYGNWTVIETDKSRVDTILCAKAESEEQCGGYTLMTGLSENMKPCLKIFTDPLPWELAQRQCSADFGSLITINNAEENKYFWRTAITNNLLEGMHIGAHKSSSDPSIWTWVDGEVPFNGKSYDNFVSSFPIPGAGECASMLTESASALWINEDCNDDKLPFICRRDDFSTMPKSCPTEAPKAEEDIFSPGFPNPGLPCEYVLFVAAKKIVEIEILTLISDLNRDFFEIFEGSSGSNLLANFTGSILAPTKIRTAKSNVMRVNWQTDGMGSNRGFRIRFHEASP</sequence>
<dbReference type="PANTHER" id="PTHR22991">
    <property type="entry name" value="PROTEIN CBG13490"/>
    <property type="match status" value="1"/>
</dbReference>